<dbReference type="SUPFAM" id="SSF82199">
    <property type="entry name" value="SET domain"/>
    <property type="match status" value="1"/>
</dbReference>
<organism evidence="1 2">
    <name type="scientific">Micromonas commoda (strain RCC299 / NOUM17 / CCMP2709)</name>
    <name type="common">Picoplanktonic green alga</name>
    <dbReference type="NCBI Taxonomy" id="296587"/>
    <lineage>
        <taxon>Eukaryota</taxon>
        <taxon>Viridiplantae</taxon>
        <taxon>Chlorophyta</taxon>
        <taxon>Mamiellophyceae</taxon>
        <taxon>Mamiellales</taxon>
        <taxon>Mamiellaceae</taxon>
        <taxon>Micromonas</taxon>
    </lineage>
</organism>
<dbReference type="InterPro" id="IPR046341">
    <property type="entry name" value="SET_dom_sf"/>
</dbReference>
<dbReference type="PANTHER" id="PTHR13271">
    <property type="entry name" value="UNCHARACTERIZED PUTATIVE METHYLTRANSFERASE"/>
    <property type="match status" value="1"/>
</dbReference>
<dbReference type="RefSeq" id="XP_002507257.1">
    <property type="nucleotide sequence ID" value="XM_002507211.1"/>
</dbReference>
<evidence type="ECO:0008006" key="3">
    <source>
        <dbReference type="Google" id="ProtNLM"/>
    </source>
</evidence>
<accession>C1FE74</accession>
<dbReference type="OrthoDB" id="549313at2759"/>
<dbReference type="eggNOG" id="KOG1337">
    <property type="taxonomic scope" value="Eukaryota"/>
</dbReference>
<dbReference type="CDD" id="cd19180">
    <property type="entry name" value="SET_SpSET10-like"/>
    <property type="match status" value="1"/>
</dbReference>
<dbReference type="GO" id="GO:0016279">
    <property type="term" value="F:protein-lysine N-methyltransferase activity"/>
    <property type="evidence" value="ECO:0007669"/>
    <property type="project" value="InterPro"/>
</dbReference>
<name>C1FE74_MICCC</name>
<dbReference type="InterPro" id="IPR050600">
    <property type="entry name" value="SETD3_SETD6_MTase"/>
</dbReference>
<dbReference type="KEGG" id="mis:MICPUN_51698"/>
<dbReference type="InterPro" id="IPR044432">
    <property type="entry name" value="Set10/Efm1_SET"/>
</dbReference>
<dbReference type="GeneID" id="8250575"/>
<keyword evidence="2" id="KW-1185">Reference proteome</keyword>
<dbReference type="AlphaFoldDB" id="C1FE74"/>
<proteinExistence type="predicted"/>
<sequence>MPWTIHREFMSQLSTNSDLTLWEWVTRHGGSAPKARLSDAYPRTVIAAENVNGAQDGGDTIFSIPITCLMTPAAAFADVTYGKVFELFAAHQSVEDRTVLVFFLAIERQRGMTSHWGPYIRELPSIFSNPLNWSRAETLRLAGTRLGGATKFHDCALLQLTEVCVPAFIAILRAQLILSANTKAIASGAISLAQDALSPDRLAWSHSCVSSRAFSLFLNGQRTIALVPLGDMLDHSPDAQIEWRTDDTAGQFLIISHDRLPAGSIMFNNYGAKSNEELILGYGFFMKSSVLETLYVRLAVDDMNEMRCRDNRGYDCDHMSITSGDIGENFLSRRLAHGHYLSTRSPVPPTFLTSSRILMMSPTELYTWRCRTCEGSDESQLKTKVGFNQHDRATFRILQQLVGLLRKTSKHISRYKRLAPKHQNHINENVRCLVAWITKEYRYSQLEIAHAVLRSLRLHCSELMHNCDAVKEAGAVDNCSAFITTRSDPSGAWEEINTVYREWECNIGVEKISAALLPFLSHQGQIQHGLRVSIPITHGDIIGRVPTCALLVASHALNEICVGVNSDEQEEVALAVALMLCAINESNAFNPFAKWLLCLQSATTFVEAEVLDNSLDVACGNEATCFRKQYDGELNFLKSAGLPLHNVDESGLDFLYSKARLVVSKQALRLPRAAETLEPSVSGHLALVPFLGFFPRAFHFSIGTFRWAYGRNERYLPDEYRGGWHLELSSSCDLTVDTCFVTPLAECSSASPESDVTRSALTLPEPIKPNMKIPLKTSLGDDQKLILEGLLQSWKSHELCFQLADTDEQLRHRKEDLLRITGLGSIHHVTLIPSPARLCAALGICATNRSAIFHETDICLKSCADAMIFGSESLNLAHSTEKPPDCQRDSTATGYQYDHSCEPYKSSPTLLATTLISRDASSNEAMPKAESELVFSSKVLMNLSNKNVSRILRNLLRRLLLYPNSKDSPPFRKNVLEFWRKDFGKW</sequence>
<gene>
    <name evidence="1" type="ORF">MICPUN_51698</name>
</gene>
<evidence type="ECO:0000313" key="1">
    <source>
        <dbReference type="EMBL" id="ACO68515.1"/>
    </source>
</evidence>
<reference evidence="1 2" key="1">
    <citation type="journal article" date="2009" name="Science">
        <title>Green evolution and dynamic adaptations revealed by genomes of the marine picoeukaryotes Micromonas.</title>
        <authorList>
            <person name="Worden A.Z."/>
            <person name="Lee J.H."/>
            <person name="Mock T."/>
            <person name="Rouze P."/>
            <person name="Simmons M.P."/>
            <person name="Aerts A.L."/>
            <person name="Allen A.E."/>
            <person name="Cuvelier M.L."/>
            <person name="Derelle E."/>
            <person name="Everett M.V."/>
            <person name="Foulon E."/>
            <person name="Grimwood J."/>
            <person name="Gundlach H."/>
            <person name="Henrissat B."/>
            <person name="Napoli C."/>
            <person name="McDonald S.M."/>
            <person name="Parker M.S."/>
            <person name="Rombauts S."/>
            <person name="Salamov A."/>
            <person name="Von Dassow P."/>
            <person name="Badger J.H."/>
            <person name="Coutinho P.M."/>
            <person name="Demir E."/>
            <person name="Dubchak I."/>
            <person name="Gentemann C."/>
            <person name="Eikrem W."/>
            <person name="Gready J.E."/>
            <person name="John U."/>
            <person name="Lanier W."/>
            <person name="Lindquist E.A."/>
            <person name="Lucas S."/>
            <person name="Mayer K.F."/>
            <person name="Moreau H."/>
            <person name="Not F."/>
            <person name="Otillar R."/>
            <person name="Panaud O."/>
            <person name="Pangilinan J."/>
            <person name="Paulsen I."/>
            <person name="Piegu B."/>
            <person name="Poliakov A."/>
            <person name="Robbens S."/>
            <person name="Schmutz J."/>
            <person name="Toulza E."/>
            <person name="Wyss T."/>
            <person name="Zelensky A."/>
            <person name="Zhou K."/>
            <person name="Armbrust E.V."/>
            <person name="Bhattacharya D."/>
            <person name="Goodenough U.W."/>
            <person name="Van de Peer Y."/>
            <person name="Grigoriev I.V."/>
        </authorList>
    </citation>
    <scope>NUCLEOTIDE SEQUENCE [LARGE SCALE GENOMIC DNA]</scope>
    <source>
        <strain evidence="2">RCC299 / NOUM17</strain>
    </source>
</reference>
<dbReference type="Proteomes" id="UP000002009">
    <property type="component" value="Chromosome 1"/>
</dbReference>
<evidence type="ECO:0000313" key="2">
    <source>
        <dbReference type="Proteomes" id="UP000002009"/>
    </source>
</evidence>
<protein>
    <recommendedName>
        <fullName evidence="3">SET domain-containing protein</fullName>
    </recommendedName>
</protein>
<dbReference type="EMBL" id="CP001574">
    <property type="protein sequence ID" value="ACO68515.1"/>
    <property type="molecule type" value="Genomic_DNA"/>
</dbReference>
<dbReference type="InParanoid" id="C1FE74"/>
<dbReference type="Gene3D" id="3.90.1410.10">
    <property type="entry name" value="set domain protein methyltransferase, domain 1"/>
    <property type="match status" value="1"/>
</dbReference>
<dbReference type="PANTHER" id="PTHR13271:SF91">
    <property type="entry name" value="PROTEIN SET DOMAIN GROUP 40"/>
    <property type="match status" value="1"/>
</dbReference>